<dbReference type="WBParaSite" id="JU765_v2.g7444.t1">
    <property type="protein sequence ID" value="JU765_v2.g7444.t1"/>
    <property type="gene ID" value="JU765_v2.g7444"/>
</dbReference>
<reference evidence="2" key="1">
    <citation type="submission" date="2022-11" db="UniProtKB">
        <authorList>
            <consortium name="WormBaseParasite"/>
        </authorList>
    </citation>
    <scope>IDENTIFICATION</scope>
</reference>
<evidence type="ECO:0000313" key="2">
    <source>
        <dbReference type="WBParaSite" id="JU765_v2.g7444.t1"/>
    </source>
</evidence>
<accession>A0AC34RJK9</accession>
<dbReference type="Proteomes" id="UP000887576">
    <property type="component" value="Unplaced"/>
</dbReference>
<sequence length="165" mass="18438">MSGLLNALICFTFLVFTGNALKCHKCASYDYIPAIVLNQLGNLNISINDLDISSSGNCKSSDDFCSNGTWCAKQTATYSLNFNGVKYTYNAYHKTCLNQRPDTNGQPDGGKCYDDTTAATTYEAGITRKVQWCYCKNKDFCNSGMMFMPHIVTGMIIYFLNRCFF</sequence>
<name>A0AC34RJK9_9BILA</name>
<protein>
    <submittedName>
        <fullName evidence="2">Protein quiver</fullName>
    </submittedName>
</protein>
<evidence type="ECO:0000313" key="1">
    <source>
        <dbReference type="Proteomes" id="UP000887576"/>
    </source>
</evidence>
<organism evidence="1 2">
    <name type="scientific">Panagrolaimus sp. JU765</name>
    <dbReference type="NCBI Taxonomy" id="591449"/>
    <lineage>
        <taxon>Eukaryota</taxon>
        <taxon>Metazoa</taxon>
        <taxon>Ecdysozoa</taxon>
        <taxon>Nematoda</taxon>
        <taxon>Chromadorea</taxon>
        <taxon>Rhabditida</taxon>
        <taxon>Tylenchina</taxon>
        <taxon>Panagrolaimomorpha</taxon>
        <taxon>Panagrolaimoidea</taxon>
        <taxon>Panagrolaimidae</taxon>
        <taxon>Panagrolaimus</taxon>
    </lineage>
</organism>
<proteinExistence type="predicted"/>